<proteinExistence type="predicted"/>
<keyword evidence="5" id="KW-1185">Reference proteome</keyword>
<dbReference type="AlphaFoldDB" id="A0A409VAS4"/>
<dbReference type="InParanoid" id="A0A409VAS4"/>
<feature type="compositionally biased region" description="Low complexity" evidence="2">
    <location>
        <begin position="300"/>
        <end position="314"/>
    </location>
</feature>
<reference evidence="4 5" key="1">
    <citation type="journal article" date="2018" name="Evol. Lett.">
        <title>Horizontal gene cluster transfer increased hallucinogenic mushroom diversity.</title>
        <authorList>
            <person name="Reynolds H.T."/>
            <person name="Vijayakumar V."/>
            <person name="Gluck-Thaler E."/>
            <person name="Korotkin H.B."/>
            <person name="Matheny P.B."/>
            <person name="Slot J.C."/>
        </authorList>
    </citation>
    <scope>NUCLEOTIDE SEQUENCE [LARGE SCALE GENOMIC DNA]</scope>
    <source>
        <strain evidence="4 5">2629</strain>
    </source>
</reference>
<feature type="compositionally biased region" description="Low complexity" evidence="2">
    <location>
        <begin position="49"/>
        <end position="61"/>
    </location>
</feature>
<accession>A0A409VAS4</accession>
<gene>
    <name evidence="4" type="ORF">CVT24_009385</name>
</gene>
<evidence type="ECO:0000256" key="1">
    <source>
        <dbReference type="ARBA" id="ARBA00022801"/>
    </source>
</evidence>
<dbReference type="OrthoDB" id="288987at2759"/>
<evidence type="ECO:0000259" key="3">
    <source>
        <dbReference type="Pfam" id="PF07910"/>
    </source>
</evidence>
<name>A0A409VAS4_9AGAR</name>
<dbReference type="Proteomes" id="UP000284842">
    <property type="component" value="Unassembled WGS sequence"/>
</dbReference>
<dbReference type="STRING" id="181874.A0A409VAS4"/>
<dbReference type="EMBL" id="NHTK01006100">
    <property type="protein sequence ID" value="PPQ64011.1"/>
    <property type="molecule type" value="Genomic_DNA"/>
</dbReference>
<feature type="region of interest" description="Disordered" evidence="2">
    <location>
        <begin position="339"/>
        <end position="365"/>
    </location>
</feature>
<feature type="region of interest" description="Disordered" evidence="2">
    <location>
        <begin position="293"/>
        <end position="314"/>
    </location>
</feature>
<dbReference type="Gene3D" id="3.90.70.130">
    <property type="match status" value="1"/>
</dbReference>
<feature type="domain" description="UFSP1/2/DUB catalytic" evidence="3">
    <location>
        <begin position="127"/>
        <end position="311"/>
    </location>
</feature>
<evidence type="ECO:0000313" key="5">
    <source>
        <dbReference type="Proteomes" id="UP000284842"/>
    </source>
</evidence>
<dbReference type="Pfam" id="PF07910">
    <property type="entry name" value="Peptidase_C78"/>
    <property type="match status" value="1"/>
</dbReference>
<keyword evidence="1" id="KW-0378">Hydrolase</keyword>
<evidence type="ECO:0000256" key="2">
    <source>
        <dbReference type="SAM" id="MobiDB-lite"/>
    </source>
</evidence>
<organism evidence="4 5">
    <name type="scientific">Panaeolus cyanescens</name>
    <dbReference type="NCBI Taxonomy" id="181874"/>
    <lineage>
        <taxon>Eukaryota</taxon>
        <taxon>Fungi</taxon>
        <taxon>Dikarya</taxon>
        <taxon>Basidiomycota</taxon>
        <taxon>Agaricomycotina</taxon>
        <taxon>Agaricomycetes</taxon>
        <taxon>Agaricomycetidae</taxon>
        <taxon>Agaricales</taxon>
        <taxon>Agaricineae</taxon>
        <taxon>Galeropsidaceae</taxon>
        <taxon>Panaeolus</taxon>
    </lineage>
</organism>
<feature type="region of interest" description="Disordered" evidence="2">
    <location>
        <begin position="37"/>
        <end position="64"/>
    </location>
</feature>
<comment type="caution">
    <text evidence="4">The sequence shown here is derived from an EMBL/GenBank/DDBJ whole genome shotgun (WGS) entry which is preliminary data.</text>
</comment>
<sequence length="420" mass="47643">MSDSVICAFCNSELDFMTIQERENHYEAHFSEQAIEHAEASRSATDNNASSSLQTATQSSTWKTRKWPFPKETDVFWHPQMTEAPPKSCTPGLIPFLKSMLEKSHSRGKTRRATLCVDNAVLFSREPWDAGWGCGYRNFLMACAALMTQGQQPSYRFLLEAPFPPTIRNLQRWIEDAWSAGFDPDGKKQLQKLVNTRKWIGTADLWVAFTYRRIPHETDVLIDWIVDYFTPKGANKQTDAFQSLQSSCVNMTDKMPIILQHNGHSRTIVGYEVTNTGSINLLTFDPAYKPPDGLRKEVLSRSSNGSTQSQSLSHRQDASLKLVVASSSVNVDSALLHTLGHNTGQKRKRSDENSPQKAGPSKRRVDIWRPDETSFLKAFRLQPFKVGKKNEYQILYFPMTLPLSEAQRLESKEVRSTKVT</sequence>
<dbReference type="GO" id="GO:0016787">
    <property type="term" value="F:hydrolase activity"/>
    <property type="evidence" value="ECO:0007669"/>
    <property type="project" value="UniProtKB-KW"/>
</dbReference>
<dbReference type="InterPro" id="IPR012462">
    <property type="entry name" value="UFSP1/2_DUB_cat"/>
</dbReference>
<protein>
    <recommendedName>
        <fullName evidence="3">UFSP1/2/DUB catalytic domain-containing protein</fullName>
    </recommendedName>
</protein>
<evidence type="ECO:0000313" key="4">
    <source>
        <dbReference type="EMBL" id="PPQ64011.1"/>
    </source>
</evidence>